<evidence type="ECO:0000256" key="1">
    <source>
        <dbReference type="ARBA" id="ARBA00005996"/>
    </source>
</evidence>
<dbReference type="NCBIfam" id="NF001238">
    <property type="entry name" value="PRK00211.1"/>
    <property type="match status" value="1"/>
</dbReference>
<protein>
    <submittedName>
        <fullName evidence="2">tRNA 5-methylaminomethyl-2-thiouridine synthase subunit TusC</fullName>
    </submittedName>
</protein>
<dbReference type="Gene3D" id="3.40.1260.10">
    <property type="entry name" value="DsrEFH-like"/>
    <property type="match status" value="1"/>
</dbReference>
<evidence type="ECO:0000313" key="3">
    <source>
        <dbReference type="Proteomes" id="UP000219993"/>
    </source>
</evidence>
<sequence>MHDVTAPTAGDLLVILRHSPHGSSWLREGLDAALVGAAFGQRVHLLFMGEGVTALVEGQQAGALGQKGTAPTLEMLEMYDIETLWVEAQALARFGLSPADLMLDPVPLSADALARAVATHPLVLTF</sequence>
<comment type="similarity">
    <text evidence="1">Belongs to the DsrF/TusC family.</text>
</comment>
<reference evidence="2 3" key="1">
    <citation type="journal article" date="2017" name="Sci. Rep.">
        <title>Revealing the Saline Adaptation Strategies of the Halophilic Bacterium Halomonas beimenensis through High-throughput Omics and Transposon Mutagenesis Approaches.</title>
        <authorList>
            <person name="Chen Y.H."/>
            <person name="Lin S.S."/>
            <person name="Shyu Y.T."/>
        </authorList>
    </citation>
    <scope>NUCLEOTIDE SEQUENCE [LARGE SCALE GENOMIC DNA]</scope>
    <source>
        <strain evidence="2 3">NTU-111</strain>
    </source>
</reference>
<proteinExistence type="inferred from homology"/>
<organism evidence="2 3">
    <name type="scientific">Halomonas beimenensis</name>
    <dbReference type="NCBI Taxonomy" id="475662"/>
    <lineage>
        <taxon>Bacteria</taxon>
        <taxon>Pseudomonadati</taxon>
        <taxon>Pseudomonadota</taxon>
        <taxon>Gammaproteobacteria</taxon>
        <taxon>Oceanospirillales</taxon>
        <taxon>Halomonadaceae</taxon>
        <taxon>Halomonas</taxon>
    </lineage>
</organism>
<dbReference type="OrthoDB" id="9789418at2"/>
<evidence type="ECO:0000313" key="2">
    <source>
        <dbReference type="EMBL" id="ATJ82774.1"/>
    </source>
</evidence>
<dbReference type="PANTHER" id="PTHR38780">
    <property type="entry name" value="PROTEIN TUSC"/>
    <property type="match status" value="1"/>
</dbReference>
<accession>A0A291P7A3</accession>
<dbReference type="Proteomes" id="UP000219993">
    <property type="component" value="Chromosome"/>
</dbReference>
<dbReference type="NCBIfam" id="TIGR03010">
    <property type="entry name" value="sulf_tusC_dsrF"/>
    <property type="match status" value="1"/>
</dbReference>
<dbReference type="Pfam" id="PF02635">
    <property type="entry name" value="DsrE"/>
    <property type="match status" value="1"/>
</dbReference>
<dbReference type="KEGG" id="hbe:BEI_1787"/>
<dbReference type="InterPro" id="IPR017462">
    <property type="entry name" value="Sulphur_relay_TusC/DsrF"/>
</dbReference>
<dbReference type="SUPFAM" id="SSF75169">
    <property type="entry name" value="DsrEFH-like"/>
    <property type="match status" value="1"/>
</dbReference>
<dbReference type="InterPro" id="IPR027396">
    <property type="entry name" value="DsrEFH-like"/>
</dbReference>
<keyword evidence="3" id="KW-1185">Reference proteome</keyword>
<dbReference type="EMBL" id="CP021435">
    <property type="protein sequence ID" value="ATJ82774.1"/>
    <property type="molecule type" value="Genomic_DNA"/>
</dbReference>
<dbReference type="RefSeq" id="WP_097789176.1">
    <property type="nucleotide sequence ID" value="NZ_BAAADT010000002.1"/>
</dbReference>
<name>A0A291P7A3_9GAMM</name>
<dbReference type="InterPro" id="IPR003787">
    <property type="entry name" value="Sulphur_relay_DsrE/F-like"/>
</dbReference>
<gene>
    <name evidence="2" type="primary">tusC</name>
    <name evidence="2" type="ORF">BEI_1787</name>
</gene>
<dbReference type="AlphaFoldDB" id="A0A291P7A3"/>
<dbReference type="PANTHER" id="PTHR38780:SF1">
    <property type="entry name" value="PROTEIN TUSC"/>
    <property type="match status" value="1"/>
</dbReference>